<dbReference type="FunFam" id="3.30.160.20:FF:000001">
    <property type="entry name" value="30S ribosomal protein S5"/>
    <property type="match status" value="1"/>
</dbReference>
<feature type="region of interest" description="Disordered" evidence="10">
    <location>
        <begin position="151"/>
        <end position="175"/>
    </location>
</feature>
<evidence type="ECO:0000256" key="7">
    <source>
        <dbReference type="ARBA" id="ARBA00062000"/>
    </source>
</evidence>
<dbReference type="InterPro" id="IPR014721">
    <property type="entry name" value="Ribsml_uS5_D2-typ_fold_subgr"/>
</dbReference>
<dbReference type="GO" id="GO:0042254">
    <property type="term" value="P:ribosome biogenesis"/>
    <property type="evidence" value="ECO:0007669"/>
    <property type="project" value="UniProtKB-ARBA"/>
</dbReference>
<evidence type="ECO:0000256" key="6">
    <source>
        <dbReference type="ARBA" id="ARBA00035255"/>
    </source>
</evidence>
<keyword evidence="13" id="KW-1185">Reference proteome</keyword>
<dbReference type="Gene3D" id="3.30.160.20">
    <property type="match status" value="1"/>
</dbReference>
<dbReference type="FunFam" id="3.30.230.10:FF:000002">
    <property type="entry name" value="30S ribosomal protein S5"/>
    <property type="match status" value="1"/>
</dbReference>
<name>A0A0P6WRH5_9CHLR</name>
<comment type="similarity">
    <text evidence="1 8 9">Belongs to the universal ribosomal protein uS5 family.</text>
</comment>
<keyword evidence="3 8" id="KW-0694">RNA-binding</keyword>
<evidence type="ECO:0000256" key="2">
    <source>
        <dbReference type="ARBA" id="ARBA00022730"/>
    </source>
</evidence>
<evidence type="ECO:0000256" key="1">
    <source>
        <dbReference type="ARBA" id="ARBA00008945"/>
    </source>
</evidence>
<comment type="domain">
    <text evidence="8">The N-terminal domain interacts with the head of the 30S subunit; the C-terminal domain interacts with the body and contacts protein S4. The interaction surface between S4 and S5 is involved in control of translational fidelity.</text>
</comment>
<organism evidence="12 13">
    <name type="scientific">Leptolinea tardivitalis</name>
    <dbReference type="NCBI Taxonomy" id="229920"/>
    <lineage>
        <taxon>Bacteria</taxon>
        <taxon>Bacillati</taxon>
        <taxon>Chloroflexota</taxon>
        <taxon>Anaerolineae</taxon>
        <taxon>Anaerolineales</taxon>
        <taxon>Anaerolineaceae</taxon>
        <taxon>Leptolinea</taxon>
    </lineage>
</organism>
<keyword evidence="4 8" id="KW-0689">Ribosomal protein</keyword>
<dbReference type="Pfam" id="PF03719">
    <property type="entry name" value="Ribosomal_S5_C"/>
    <property type="match status" value="1"/>
</dbReference>
<evidence type="ECO:0000256" key="3">
    <source>
        <dbReference type="ARBA" id="ARBA00022884"/>
    </source>
</evidence>
<evidence type="ECO:0000256" key="9">
    <source>
        <dbReference type="RuleBase" id="RU003823"/>
    </source>
</evidence>
<reference evidence="12 13" key="1">
    <citation type="submission" date="2015-07" db="EMBL/GenBank/DDBJ databases">
        <title>Genome sequence of Leptolinea tardivitalis DSM 16556.</title>
        <authorList>
            <person name="Hemp J."/>
            <person name="Ward L.M."/>
            <person name="Pace L.A."/>
            <person name="Fischer W.W."/>
        </authorList>
    </citation>
    <scope>NUCLEOTIDE SEQUENCE [LARGE SCALE GENOMIC DNA]</scope>
    <source>
        <strain evidence="12 13">YMTK-2</strain>
    </source>
</reference>
<dbReference type="InterPro" id="IPR005712">
    <property type="entry name" value="Ribosomal_uS5_bac-type"/>
</dbReference>
<dbReference type="PANTHER" id="PTHR48277:SF1">
    <property type="entry name" value="MITOCHONDRIAL RIBOSOMAL PROTEIN S5"/>
    <property type="match status" value="1"/>
</dbReference>
<sequence>MEQEYQPLEQQFDERVIEIARVAKVVKGGRRFSFRVTVVAGDNKGKIGLGVGKANAVPDAMRKATEHAHKSMRQMNLSGTTIPHEVLGRVAGARVLLKPASPGTGVIAGGGVRAVLESAGIHDILTKSLGSANVLNVVQATFDALEQLKSPAEESAHRGKPVKELQPFWERRKND</sequence>
<dbReference type="AlphaFoldDB" id="A0A0P6WRH5"/>
<feature type="domain" description="S5 DRBM" evidence="11">
    <location>
        <begin position="12"/>
        <end position="75"/>
    </location>
</feature>
<dbReference type="PROSITE" id="PS50881">
    <property type="entry name" value="S5_DSRBD"/>
    <property type="match status" value="1"/>
</dbReference>
<dbReference type="InterPro" id="IPR000851">
    <property type="entry name" value="Ribosomal_uS5"/>
</dbReference>
<comment type="subunit">
    <text evidence="7 8">Part of the 30S ribosomal subunit. Contacts proteins S4 and S8.</text>
</comment>
<dbReference type="GO" id="GO:0015935">
    <property type="term" value="C:small ribosomal subunit"/>
    <property type="evidence" value="ECO:0007669"/>
    <property type="project" value="InterPro"/>
</dbReference>
<protein>
    <recommendedName>
        <fullName evidence="6 8">Small ribosomal subunit protein uS5</fullName>
    </recommendedName>
</protein>
<comment type="function">
    <text evidence="8">With S4 and S12 plays an important role in translational accuracy.</text>
</comment>
<dbReference type="GO" id="GO:0006412">
    <property type="term" value="P:translation"/>
    <property type="evidence" value="ECO:0007669"/>
    <property type="project" value="UniProtKB-UniRule"/>
</dbReference>
<dbReference type="GO" id="GO:0003735">
    <property type="term" value="F:structural constituent of ribosome"/>
    <property type="evidence" value="ECO:0007669"/>
    <property type="project" value="UniProtKB-UniRule"/>
</dbReference>
<accession>A0A0P6WRH5</accession>
<dbReference type="InterPro" id="IPR005324">
    <property type="entry name" value="Ribosomal_uS5_C"/>
</dbReference>
<dbReference type="PATRIC" id="fig|229920.5.peg.1603"/>
<evidence type="ECO:0000256" key="5">
    <source>
        <dbReference type="ARBA" id="ARBA00023274"/>
    </source>
</evidence>
<dbReference type="GO" id="GO:0019843">
    <property type="term" value="F:rRNA binding"/>
    <property type="evidence" value="ECO:0007669"/>
    <property type="project" value="UniProtKB-UniRule"/>
</dbReference>
<evidence type="ECO:0000259" key="11">
    <source>
        <dbReference type="PROSITE" id="PS50881"/>
    </source>
</evidence>
<comment type="function">
    <text evidence="8">Located at the back of the 30S subunit body where it stabilizes the conformation of the head with respect to the body.</text>
</comment>
<dbReference type="Proteomes" id="UP000050430">
    <property type="component" value="Unassembled WGS sequence"/>
</dbReference>
<dbReference type="Gene3D" id="3.30.230.10">
    <property type="match status" value="1"/>
</dbReference>
<dbReference type="PANTHER" id="PTHR48277">
    <property type="entry name" value="MITOCHONDRIAL RIBOSOMAL PROTEIN S5"/>
    <property type="match status" value="1"/>
</dbReference>
<evidence type="ECO:0000256" key="10">
    <source>
        <dbReference type="SAM" id="MobiDB-lite"/>
    </source>
</evidence>
<keyword evidence="2 8" id="KW-0699">rRNA-binding</keyword>
<dbReference type="Pfam" id="PF00333">
    <property type="entry name" value="Ribosomal_S5"/>
    <property type="match status" value="1"/>
</dbReference>
<keyword evidence="5 8" id="KW-0687">Ribonucleoprotein</keyword>
<dbReference type="NCBIfam" id="TIGR01021">
    <property type="entry name" value="rpsE_bact"/>
    <property type="match status" value="1"/>
</dbReference>
<comment type="caution">
    <text evidence="12">The sequence shown here is derived from an EMBL/GenBank/DDBJ whole genome shotgun (WGS) entry which is preliminary data.</text>
</comment>
<evidence type="ECO:0000256" key="8">
    <source>
        <dbReference type="HAMAP-Rule" id="MF_01307"/>
    </source>
</evidence>
<dbReference type="SUPFAM" id="SSF54768">
    <property type="entry name" value="dsRNA-binding domain-like"/>
    <property type="match status" value="1"/>
</dbReference>
<proteinExistence type="inferred from homology"/>
<gene>
    <name evidence="8" type="primary">rpsE</name>
    <name evidence="12" type="ORF">ADM99_08510</name>
</gene>
<dbReference type="InterPro" id="IPR013810">
    <property type="entry name" value="Ribosomal_uS5_N"/>
</dbReference>
<dbReference type="InterPro" id="IPR020568">
    <property type="entry name" value="Ribosomal_Su5_D2-typ_SF"/>
</dbReference>
<dbReference type="STRING" id="229920.ADM99_08510"/>
<dbReference type="SUPFAM" id="SSF54211">
    <property type="entry name" value="Ribosomal protein S5 domain 2-like"/>
    <property type="match status" value="1"/>
</dbReference>
<dbReference type="EMBL" id="LGCK01000010">
    <property type="protein sequence ID" value="KPL71529.1"/>
    <property type="molecule type" value="Genomic_DNA"/>
</dbReference>
<evidence type="ECO:0000313" key="13">
    <source>
        <dbReference type="Proteomes" id="UP000050430"/>
    </source>
</evidence>
<evidence type="ECO:0000256" key="4">
    <source>
        <dbReference type="ARBA" id="ARBA00022980"/>
    </source>
</evidence>
<dbReference type="RefSeq" id="WP_062420096.1">
    <property type="nucleotide sequence ID" value="NZ_BBYA01000001.1"/>
</dbReference>
<dbReference type="HAMAP" id="MF_01307_B">
    <property type="entry name" value="Ribosomal_uS5_B"/>
    <property type="match status" value="1"/>
</dbReference>
<evidence type="ECO:0000313" key="12">
    <source>
        <dbReference type="EMBL" id="KPL71529.1"/>
    </source>
</evidence>
<dbReference type="GO" id="GO:0005737">
    <property type="term" value="C:cytoplasm"/>
    <property type="evidence" value="ECO:0007669"/>
    <property type="project" value="UniProtKB-ARBA"/>
</dbReference>